<evidence type="ECO:0000256" key="7">
    <source>
        <dbReference type="ARBA" id="ARBA00023173"/>
    </source>
</evidence>
<dbReference type="PRINTS" id="PR00762">
    <property type="entry name" value="CLCHANNEL"/>
</dbReference>
<evidence type="ECO:0000256" key="2">
    <source>
        <dbReference type="ARBA" id="ARBA00022448"/>
    </source>
</evidence>
<keyword evidence="9" id="KW-0407">Ion channel</keyword>
<keyword evidence="5" id="KW-0406">Ion transport</keyword>
<feature type="transmembrane region" description="Helical" evidence="10">
    <location>
        <begin position="21"/>
        <end position="42"/>
    </location>
</feature>
<reference evidence="11 12" key="1">
    <citation type="submission" date="2023-07" db="EMBL/GenBank/DDBJ databases">
        <title>Sorghum-associated microbial communities from plants grown in Nebraska, USA.</title>
        <authorList>
            <person name="Schachtman D."/>
        </authorList>
    </citation>
    <scope>NUCLEOTIDE SEQUENCE [LARGE SCALE GENOMIC DNA]</scope>
    <source>
        <strain evidence="11 12">DS2154</strain>
    </source>
</reference>
<dbReference type="InterPro" id="IPR014743">
    <property type="entry name" value="Cl-channel_core"/>
</dbReference>
<evidence type="ECO:0000313" key="11">
    <source>
        <dbReference type="EMBL" id="MDR6531776.1"/>
    </source>
</evidence>
<accession>A0ABU1N0W4</accession>
<dbReference type="PANTHER" id="PTHR43427:SF6">
    <property type="entry name" value="CHLORIDE CHANNEL PROTEIN CLC-E"/>
    <property type="match status" value="1"/>
</dbReference>
<evidence type="ECO:0000256" key="5">
    <source>
        <dbReference type="ARBA" id="ARBA00023065"/>
    </source>
</evidence>
<name>A0ABU1N0W4_9CAUL</name>
<keyword evidence="6 10" id="KW-0472">Membrane</keyword>
<evidence type="ECO:0000256" key="4">
    <source>
        <dbReference type="ARBA" id="ARBA00022989"/>
    </source>
</evidence>
<feature type="transmembrane region" description="Helical" evidence="10">
    <location>
        <begin position="280"/>
        <end position="301"/>
    </location>
</feature>
<dbReference type="Proteomes" id="UP001262754">
    <property type="component" value="Unassembled WGS sequence"/>
</dbReference>
<evidence type="ECO:0000256" key="1">
    <source>
        <dbReference type="ARBA" id="ARBA00004141"/>
    </source>
</evidence>
<evidence type="ECO:0000313" key="12">
    <source>
        <dbReference type="Proteomes" id="UP001262754"/>
    </source>
</evidence>
<dbReference type="Gene3D" id="1.10.3080.10">
    <property type="entry name" value="Clc chloride channel"/>
    <property type="match status" value="1"/>
</dbReference>
<keyword evidence="8" id="KW-0868">Chloride</keyword>
<proteinExistence type="predicted"/>
<dbReference type="SUPFAM" id="SSF81340">
    <property type="entry name" value="Clc chloride channel"/>
    <property type="match status" value="1"/>
</dbReference>
<evidence type="ECO:0000256" key="8">
    <source>
        <dbReference type="ARBA" id="ARBA00023214"/>
    </source>
</evidence>
<keyword evidence="7" id="KW-0869">Chloride channel</keyword>
<organism evidence="11 12">
    <name type="scientific">Caulobacter rhizosphaerae</name>
    <dbReference type="NCBI Taxonomy" id="2010972"/>
    <lineage>
        <taxon>Bacteria</taxon>
        <taxon>Pseudomonadati</taxon>
        <taxon>Pseudomonadota</taxon>
        <taxon>Alphaproteobacteria</taxon>
        <taxon>Caulobacterales</taxon>
        <taxon>Caulobacteraceae</taxon>
        <taxon>Caulobacter</taxon>
    </lineage>
</organism>
<keyword evidence="3 10" id="KW-0812">Transmembrane</keyword>
<sequence length="446" mass="45708">MRTPLVVLDRQRKLARLRAKRSMRTAVVVGSAVAGGVAAVGFAKLCDAAMEAHAWLVGPRHWLGPVLLLVGFPLVVWLTRKLAPAAAGSGIPQVIAASEIGRRRDEAGKPIPDDRVSLKTAALKVALAALFLVFGASIGREGPTVQVVAAVMAFLTSRLRGGPRRRTILIAGGAAGVSAAFNTPIAGIVFAVEELAKGFDKRATSVVILAVVSAGVAAFALGGNYAYFGDLAGSAGWSTWLSAPLIGVGAGLAGGLFSRLLSAWMTGDNPVRRLREARPLGFAALCGVAAATTAALTKGVAYGAGYAEAKNLLLGHFASGWRLAAGKWISTLAAAVSGAPGGIFAPSLATGAGLGALFAHVAPWAGGREAVTLGMAAYLTGVVQAPLTSAVILMEMTRDPGLVGPLLLACLVARKCSEMLCPVPLYHTLARAWTTPRRRSEAEAAT</sequence>
<protein>
    <submittedName>
        <fullName evidence="11">H+/Cl- antiporter ClcA</fullName>
    </submittedName>
</protein>
<dbReference type="PANTHER" id="PTHR43427">
    <property type="entry name" value="CHLORIDE CHANNEL PROTEIN CLC-E"/>
    <property type="match status" value="1"/>
</dbReference>
<dbReference type="InterPro" id="IPR001807">
    <property type="entry name" value="ClC"/>
</dbReference>
<gene>
    <name evidence="11" type="ORF">J2800_002529</name>
</gene>
<evidence type="ECO:0000256" key="10">
    <source>
        <dbReference type="SAM" id="Phobius"/>
    </source>
</evidence>
<evidence type="ECO:0000256" key="6">
    <source>
        <dbReference type="ARBA" id="ARBA00023136"/>
    </source>
</evidence>
<dbReference type="Pfam" id="PF00654">
    <property type="entry name" value="Voltage_CLC"/>
    <property type="match status" value="1"/>
</dbReference>
<dbReference type="EMBL" id="JAVDRL010000007">
    <property type="protein sequence ID" value="MDR6531776.1"/>
    <property type="molecule type" value="Genomic_DNA"/>
</dbReference>
<feature type="transmembrane region" description="Helical" evidence="10">
    <location>
        <begin position="168"/>
        <end position="192"/>
    </location>
</feature>
<keyword evidence="12" id="KW-1185">Reference proteome</keyword>
<feature type="transmembrane region" description="Helical" evidence="10">
    <location>
        <begin position="62"/>
        <end position="79"/>
    </location>
</feature>
<feature type="transmembrane region" description="Helical" evidence="10">
    <location>
        <begin position="240"/>
        <end position="260"/>
    </location>
</feature>
<feature type="transmembrane region" description="Helical" evidence="10">
    <location>
        <begin position="121"/>
        <end position="138"/>
    </location>
</feature>
<keyword evidence="4 10" id="KW-1133">Transmembrane helix</keyword>
<dbReference type="InterPro" id="IPR050368">
    <property type="entry name" value="ClC-type_chloride_channel"/>
</dbReference>
<keyword evidence="2" id="KW-0813">Transport</keyword>
<evidence type="ECO:0000256" key="3">
    <source>
        <dbReference type="ARBA" id="ARBA00022692"/>
    </source>
</evidence>
<dbReference type="CDD" id="cd01034">
    <property type="entry name" value="EriC_like"/>
    <property type="match status" value="1"/>
</dbReference>
<evidence type="ECO:0000256" key="9">
    <source>
        <dbReference type="ARBA" id="ARBA00023303"/>
    </source>
</evidence>
<dbReference type="RefSeq" id="WP_310031899.1">
    <property type="nucleotide sequence ID" value="NZ_JAVDRL010000007.1"/>
</dbReference>
<feature type="transmembrane region" description="Helical" evidence="10">
    <location>
        <begin position="204"/>
        <end position="228"/>
    </location>
</feature>
<comment type="subcellular location">
    <subcellularLocation>
        <location evidence="1">Membrane</location>
        <topology evidence="1">Multi-pass membrane protein</topology>
    </subcellularLocation>
</comment>
<comment type="caution">
    <text evidence="11">The sequence shown here is derived from an EMBL/GenBank/DDBJ whole genome shotgun (WGS) entry which is preliminary data.</text>
</comment>